<proteinExistence type="predicted"/>
<dbReference type="AlphaFoldDB" id="A0A6B2LWK4"/>
<protein>
    <recommendedName>
        <fullName evidence="1">UBC core domain-containing protein</fullName>
    </recommendedName>
</protein>
<evidence type="ECO:0000259" key="1">
    <source>
        <dbReference type="PROSITE" id="PS50127"/>
    </source>
</evidence>
<dbReference type="InterPro" id="IPR000608">
    <property type="entry name" value="UBC"/>
</dbReference>
<dbReference type="Gene3D" id="3.10.110.10">
    <property type="entry name" value="Ubiquitin Conjugating Enzyme"/>
    <property type="match status" value="1"/>
</dbReference>
<dbReference type="EMBL" id="GIBP01012444">
    <property type="protein sequence ID" value="NDV41413.1"/>
    <property type="molecule type" value="Transcribed_RNA"/>
</dbReference>
<accession>A0A6B2LWK4</accession>
<dbReference type="Pfam" id="PF00179">
    <property type="entry name" value="UQ_con"/>
    <property type="match status" value="1"/>
</dbReference>
<reference evidence="2" key="1">
    <citation type="journal article" date="2020" name="J. Eukaryot. Microbiol.">
        <title>De novo Sequencing, Assembly and Annotation of the Transcriptome for the Free-Living Testate Amoeba Arcella intermedia.</title>
        <authorList>
            <person name="Ribeiro G.M."/>
            <person name="Porfirio-Sousa A.L."/>
            <person name="Maurer-Alcala X.X."/>
            <person name="Katz L.A."/>
            <person name="Lahr D.J.G."/>
        </authorList>
    </citation>
    <scope>NUCLEOTIDE SEQUENCE</scope>
</reference>
<dbReference type="PROSITE" id="PS50127">
    <property type="entry name" value="UBC_2"/>
    <property type="match status" value="1"/>
</dbReference>
<dbReference type="SUPFAM" id="SSF54495">
    <property type="entry name" value="UBC-like"/>
    <property type="match status" value="1"/>
</dbReference>
<evidence type="ECO:0000313" key="2">
    <source>
        <dbReference type="EMBL" id="NDV41413.1"/>
    </source>
</evidence>
<organism evidence="2">
    <name type="scientific">Arcella intermedia</name>
    <dbReference type="NCBI Taxonomy" id="1963864"/>
    <lineage>
        <taxon>Eukaryota</taxon>
        <taxon>Amoebozoa</taxon>
        <taxon>Tubulinea</taxon>
        <taxon>Elardia</taxon>
        <taxon>Arcellinida</taxon>
        <taxon>Sphaerothecina</taxon>
        <taxon>Arcellidae</taxon>
        <taxon>Arcella</taxon>
    </lineage>
</organism>
<sequence length="59" mass="7036">MELRWNPAVTVVRCLQSIYMMMEDPNADDPLDPDIARLYKFNRDAFNKTAREWVLKYAI</sequence>
<dbReference type="InterPro" id="IPR016135">
    <property type="entry name" value="UBQ-conjugating_enzyme/RWD"/>
</dbReference>
<feature type="domain" description="UBC core" evidence="1">
    <location>
        <begin position="1"/>
        <end position="59"/>
    </location>
</feature>
<name>A0A6B2LWK4_9EUKA</name>